<name>A0A8H7A9V4_9EURO</name>
<evidence type="ECO:0000313" key="1">
    <source>
        <dbReference type="EMBL" id="KAF7505173.1"/>
    </source>
</evidence>
<comment type="caution">
    <text evidence="1">The sequence shown here is derived from an EMBL/GenBank/DDBJ whole genome shotgun (WGS) entry which is preliminary data.</text>
</comment>
<dbReference type="AlphaFoldDB" id="A0A8H7A9V4"/>
<accession>A0A8H7A9V4</accession>
<reference evidence="1" key="1">
    <citation type="submission" date="2020-02" db="EMBL/GenBank/DDBJ databases">
        <authorList>
            <person name="Palmer J.M."/>
        </authorList>
    </citation>
    <scope>NUCLEOTIDE SEQUENCE</scope>
    <source>
        <strain evidence="1">EPUS1.4</strain>
        <tissue evidence="1">Thallus</tissue>
    </source>
</reference>
<proteinExistence type="predicted"/>
<evidence type="ECO:0000313" key="2">
    <source>
        <dbReference type="Proteomes" id="UP000606974"/>
    </source>
</evidence>
<sequence>MVVASVGLRGHLIFQQYLGIKNHIVFSLALSGRTLGTHTTTGHPRGVLRQCKDVLRYWCAMHLSGESRFTAACDALHFIAESIHLSLVLPAVLVASQRTFILPALLHLLEHAVNSSSDACSVCADRGRYRSTTTWSSHEVGYLIHAVTTVVPRYVL</sequence>
<dbReference type="Proteomes" id="UP000606974">
    <property type="component" value="Unassembled WGS sequence"/>
</dbReference>
<keyword evidence="2" id="KW-1185">Reference proteome</keyword>
<gene>
    <name evidence="1" type="ORF">GJ744_001163</name>
</gene>
<protein>
    <submittedName>
        <fullName evidence="1">Uncharacterized protein</fullName>
    </submittedName>
</protein>
<dbReference type="EMBL" id="JAACFV010000116">
    <property type="protein sequence ID" value="KAF7505173.1"/>
    <property type="molecule type" value="Genomic_DNA"/>
</dbReference>
<organism evidence="1 2">
    <name type="scientific">Endocarpon pusillum</name>
    <dbReference type="NCBI Taxonomy" id="364733"/>
    <lineage>
        <taxon>Eukaryota</taxon>
        <taxon>Fungi</taxon>
        <taxon>Dikarya</taxon>
        <taxon>Ascomycota</taxon>
        <taxon>Pezizomycotina</taxon>
        <taxon>Eurotiomycetes</taxon>
        <taxon>Chaetothyriomycetidae</taxon>
        <taxon>Verrucariales</taxon>
        <taxon>Verrucariaceae</taxon>
        <taxon>Endocarpon</taxon>
    </lineage>
</organism>